<proteinExistence type="inferred from homology"/>
<dbReference type="GO" id="GO:0051257">
    <property type="term" value="P:meiotic spindle midzone assembly"/>
    <property type="evidence" value="ECO:0007669"/>
    <property type="project" value="TreeGrafter"/>
</dbReference>
<dbReference type="Ensembl" id="ENSSMRT00000020188.1">
    <property type="protein sequence ID" value="ENSSMRP00000017240.1"/>
    <property type="gene ID" value="ENSSMRG00000013434.1"/>
</dbReference>
<keyword evidence="14" id="KW-0539">Nucleus</keyword>
<dbReference type="GO" id="GO:0030496">
    <property type="term" value="C:midbody"/>
    <property type="evidence" value="ECO:0007669"/>
    <property type="project" value="UniProtKB-SubCell"/>
</dbReference>
<keyword evidence="7" id="KW-0963">Cytoplasm</keyword>
<evidence type="ECO:0000256" key="8">
    <source>
        <dbReference type="ARBA" id="ARBA00022618"/>
    </source>
</evidence>
<evidence type="ECO:0000256" key="3">
    <source>
        <dbReference type="ARBA" id="ARBA00004214"/>
    </source>
</evidence>
<feature type="region of interest" description="Disordered" evidence="17">
    <location>
        <begin position="363"/>
        <end position="395"/>
    </location>
</feature>
<dbReference type="GO" id="GO:0005874">
    <property type="term" value="C:microtubule"/>
    <property type="evidence" value="ECO:0007669"/>
    <property type="project" value="UniProtKB-KW"/>
</dbReference>
<feature type="region of interest" description="Disordered" evidence="17">
    <location>
        <begin position="413"/>
        <end position="479"/>
    </location>
</feature>
<keyword evidence="11" id="KW-0159">Chromosome partition</keyword>
<evidence type="ECO:0000259" key="20">
    <source>
        <dbReference type="Pfam" id="PF12178"/>
    </source>
</evidence>
<evidence type="ECO:0000259" key="19">
    <source>
        <dbReference type="Pfam" id="PF03941"/>
    </source>
</evidence>
<evidence type="ECO:0000256" key="17">
    <source>
        <dbReference type="SAM" id="MobiDB-lite"/>
    </source>
</evidence>
<dbReference type="Gene3D" id="6.10.250.2990">
    <property type="match status" value="1"/>
</dbReference>
<keyword evidence="12" id="KW-0995">Kinetochore</keyword>
<dbReference type="InterPro" id="IPR022006">
    <property type="entry name" value="INCENP_N"/>
</dbReference>
<evidence type="ECO:0000256" key="11">
    <source>
        <dbReference type="ARBA" id="ARBA00022829"/>
    </source>
</evidence>
<dbReference type="PANTHER" id="PTHR13142:SF1">
    <property type="entry name" value="INNER CENTROMERE PROTEIN"/>
    <property type="match status" value="1"/>
</dbReference>
<keyword evidence="22" id="KW-1185">Reference proteome</keyword>
<feature type="compositionally biased region" description="Polar residues" evidence="17">
    <location>
        <begin position="416"/>
        <end position="437"/>
    </location>
</feature>
<dbReference type="InterPro" id="IPR005635">
    <property type="entry name" value="Inner_centromere_prot_ARK-bd"/>
</dbReference>
<feature type="region of interest" description="Disordered" evidence="17">
    <location>
        <begin position="497"/>
        <end position="517"/>
    </location>
</feature>
<keyword evidence="9" id="KW-0493">Microtubule</keyword>
<dbReference type="AlphaFoldDB" id="A0A8D0C8H7"/>
<keyword evidence="15" id="KW-0131">Cell cycle</keyword>
<feature type="compositionally biased region" description="Acidic residues" evidence="17">
    <location>
        <begin position="570"/>
        <end position="579"/>
    </location>
</feature>
<evidence type="ECO:0000256" key="2">
    <source>
        <dbReference type="ARBA" id="ARBA00004186"/>
    </source>
</evidence>
<evidence type="ECO:0000256" key="15">
    <source>
        <dbReference type="ARBA" id="ARBA00023306"/>
    </source>
</evidence>
<evidence type="ECO:0000313" key="21">
    <source>
        <dbReference type="Ensembl" id="ENSSMRP00000017240.1"/>
    </source>
</evidence>
<reference evidence="21" key="2">
    <citation type="submission" date="2025-09" db="UniProtKB">
        <authorList>
            <consortium name="Ensembl"/>
        </authorList>
    </citation>
    <scope>IDENTIFICATION</scope>
</reference>
<feature type="region of interest" description="Disordered" evidence="17">
    <location>
        <begin position="45"/>
        <end position="121"/>
    </location>
</feature>
<feature type="region of interest" description="Disordered" evidence="17">
    <location>
        <begin position="548"/>
        <end position="583"/>
    </location>
</feature>
<keyword evidence="13" id="KW-0206">Cytoskeleton</keyword>
<feature type="region of interest" description="Disordered" evidence="17">
    <location>
        <begin position="262"/>
        <end position="284"/>
    </location>
</feature>
<evidence type="ECO:0000256" key="18">
    <source>
        <dbReference type="SAM" id="Phobius"/>
    </source>
</evidence>
<keyword evidence="18" id="KW-0472">Membrane</keyword>
<organism evidence="21 22">
    <name type="scientific">Salvator merianae</name>
    <name type="common">Argentine black and white tegu</name>
    <name type="synonym">Tupinambis merianae</name>
    <dbReference type="NCBI Taxonomy" id="96440"/>
    <lineage>
        <taxon>Eukaryota</taxon>
        <taxon>Metazoa</taxon>
        <taxon>Chordata</taxon>
        <taxon>Craniata</taxon>
        <taxon>Vertebrata</taxon>
        <taxon>Euteleostomi</taxon>
        <taxon>Lepidosauria</taxon>
        <taxon>Squamata</taxon>
        <taxon>Bifurcata</taxon>
        <taxon>Unidentata</taxon>
        <taxon>Episquamata</taxon>
        <taxon>Laterata</taxon>
        <taxon>Teiioidea</taxon>
        <taxon>Teiidae</taxon>
        <taxon>Salvator</taxon>
    </lineage>
</organism>
<keyword evidence="18" id="KW-0812">Transmembrane</keyword>
<protein>
    <recommendedName>
        <fullName evidence="23">Inner centromere protein</fullName>
    </recommendedName>
</protein>
<dbReference type="PANTHER" id="PTHR13142">
    <property type="entry name" value="INNER CENTROMERE PROTEIN"/>
    <property type="match status" value="1"/>
</dbReference>
<dbReference type="Gene3D" id="1.20.5.3600">
    <property type="match status" value="1"/>
</dbReference>
<evidence type="ECO:0000256" key="9">
    <source>
        <dbReference type="ARBA" id="ARBA00022701"/>
    </source>
</evidence>
<dbReference type="GO" id="GO:0051310">
    <property type="term" value="P:metaphase chromosome alignment"/>
    <property type="evidence" value="ECO:0007669"/>
    <property type="project" value="TreeGrafter"/>
</dbReference>
<dbReference type="GO" id="GO:0000776">
    <property type="term" value="C:kinetochore"/>
    <property type="evidence" value="ECO:0007669"/>
    <property type="project" value="UniProtKB-KW"/>
</dbReference>
<dbReference type="Pfam" id="PF03941">
    <property type="entry name" value="INCENP_ARK-bind"/>
    <property type="match status" value="1"/>
</dbReference>
<dbReference type="GeneTree" id="ENSGT00730000111073"/>
<keyword evidence="18" id="KW-1133">Transmembrane helix</keyword>
<feature type="compositionally biased region" description="Basic and acidic residues" evidence="17">
    <location>
        <begin position="438"/>
        <end position="476"/>
    </location>
</feature>
<evidence type="ECO:0000256" key="4">
    <source>
        <dbReference type="ARBA" id="ARBA00004629"/>
    </source>
</evidence>
<evidence type="ECO:0000256" key="10">
    <source>
        <dbReference type="ARBA" id="ARBA00022776"/>
    </source>
</evidence>
<dbReference type="GO" id="GO:0032133">
    <property type="term" value="C:chromosome passenger complex"/>
    <property type="evidence" value="ECO:0007669"/>
    <property type="project" value="TreeGrafter"/>
</dbReference>
<dbReference type="GO" id="GO:1990385">
    <property type="term" value="C:meiotic spindle midzone"/>
    <property type="evidence" value="ECO:0007669"/>
    <property type="project" value="TreeGrafter"/>
</dbReference>
<comment type="subcellular location">
    <subcellularLocation>
        <location evidence="4">Chromosome</location>
        <location evidence="4">Centromere</location>
        <location evidence="4">Kinetochore</location>
    </subcellularLocation>
    <subcellularLocation>
        <location evidence="2">Cytoplasm</location>
        <location evidence="2">Cytoskeleton</location>
        <location evidence="2">Spindle</location>
    </subcellularLocation>
    <subcellularLocation>
        <location evidence="3">Midbody</location>
    </subcellularLocation>
    <subcellularLocation>
        <location evidence="1">Nucleus</location>
    </subcellularLocation>
</comment>
<keyword evidence="10" id="KW-0498">Mitosis</keyword>
<keyword evidence="8" id="KW-0132">Cell division</keyword>
<keyword evidence="16" id="KW-0137">Centromere</keyword>
<dbReference type="GO" id="GO:0005634">
    <property type="term" value="C:nucleus"/>
    <property type="evidence" value="ECO:0007669"/>
    <property type="project" value="UniProtKB-SubCell"/>
</dbReference>
<keyword evidence="6" id="KW-0158">Chromosome</keyword>
<evidence type="ECO:0000256" key="5">
    <source>
        <dbReference type="ARBA" id="ARBA00010042"/>
    </source>
</evidence>
<sequence>GRQTARGQYHVVLKSQSKLAEFLTNVDNRDFLWLDEILEEATKLFSSNSDGEPQLMPKTPSQKNRRKKKRVSSVNNDHFATKRLSKRDSTQTISSKRASRNVRKKNSGVTKDDMENTSPCGRVTRARAIKLSVPSDVPLKKLSICLANDRIPLVEISGNERHSADLELRKTPSQPETVDLTLPVSQESPVKRSQSLSKAALHVVPDTPEAQMREKREVCKLKIANVPCTTGTANEEPTTQENVYVQLQQSSQPSEAILNLNQSPQTPTAPRGARNSVRRSLIGRPSMNSKTSLIEKCSLSFQREKMIRNSIRKSLSKRRISRQVSSAYEHRGMFGDMSYQLILLFFVFPCVIIYRRKPSYKRAVNERDDGQHSEDELSPPRKKVPSPQYPSSKAVRPFKTFLHTVHKNQVLMMTPGSVSRNGTIKSFLRQNTPLRTTPQEKERQRLENLKKKEEAEQQRRKKQEEEKKRQLEETKRKREAHIRKVLQARERVVQMEEEKKRRLEQKHAQHEEKNEKVNLSEGRIQSCYNRDTKSVGLEIYSSPVCNSYQMTPQGPKQPKIDPDNYGMDLESGDSTDDESEPRKPIPAWATGNQLSQAIIHQYYNPLDTKALFGTVKSPKLEEIFYKSKPRYFKRTSSAVWNSPPNLSGRFVPYTFKR</sequence>
<evidence type="ECO:0000313" key="22">
    <source>
        <dbReference type="Proteomes" id="UP000694421"/>
    </source>
</evidence>
<evidence type="ECO:0000256" key="14">
    <source>
        <dbReference type="ARBA" id="ARBA00023242"/>
    </source>
</evidence>
<feature type="domain" description="Inner centromere protein ARK-binding" evidence="19">
    <location>
        <begin position="568"/>
        <end position="624"/>
    </location>
</feature>
<evidence type="ECO:0000256" key="13">
    <source>
        <dbReference type="ARBA" id="ARBA00023212"/>
    </source>
</evidence>
<reference evidence="21" key="1">
    <citation type="submission" date="2025-08" db="UniProtKB">
        <authorList>
            <consortium name="Ensembl"/>
        </authorList>
    </citation>
    <scope>IDENTIFICATION</scope>
</reference>
<name>A0A8D0C8H7_SALMN</name>
<comment type="similarity">
    <text evidence="5">Belongs to the INCENP family.</text>
</comment>
<evidence type="ECO:0000256" key="6">
    <source>
        <dbReference type="ARBA" id="ARBA00022454"/>
    </source>
</evidence>
<evidence type="ECO:0000256" key="16">
    <source>
        <dbReference type="ARBA" id="ARBA00023328"/>
    </source>
</evidence>
<evidence type="ECO:0000256" key="7">
    <source>
        <dbReference type="ARBA" id="ARBA00022490"/>
    </source>
</evidence>
<feature type="compositionally biased region" description="Basic residues" evidence="17">
    <location>
        <begin position="97"/>
        <end position="106"/>
    </location>
</feature>
<accession>A0A8D0C8H7</accession>
<feature type="domain" description="Chromosome passenger complex (CPC) protein INCENP N-terminal" evidence="20">
    <location>
        <begin position="17"/>
        <end position="41"/>
    </location>
</feature>
<feature type="compositionally biased region" description="Basic and acidic residues" evidence="17">
    <location>
        <begin position="363"/>
        <end position="379"/>
    </location>
</feature>
<evidence type="ECO:0000256" key="1">
    <source>
        <dbReference type="ARBA" id="ARBA00004123"/>
    </source>
</evidence>
<feature type="transmembrane region" description="Helical" evidence="18">
    <location>
        <begin position="337"/>
        <end position="354"/>
    </location>
</feature>
<evidence type="ECO:0000256" key="12">
    <source>
        <dbReference type="ARBA" id="ARBA00022838"/>
    </source>
</evidence>
<dbReference type="Pfam" id="PF12178">
    <property type="entry name" value="INCENP_N"/>
    <property type="match status" value="1"/>
</dbReference>
<evidence type="ECO:0008006" key="23">
    <source>
        <dbReference type="Google" id="ProtNLM"/>
    </source>
</evidence>
<dbReference type="Proteomes" id="UP000694421">
    <property type="component" value="Unplaced"/>
</dbReference>
<dbReference type="GO" id="GO:0000281">
    <property type="term" value="P:mitotic cytokinesis"/>
    <property type="evidence" value="ECO:0007669"/>
    <property type="project" value="TreeGrafter"/>
</dbReference>